<evidence type="ECO:0000313" key="3">
    <source>
        <dbReference type="Proteomes" id="UP000799779"/>
    </source>
</evidence>
<gene>
    <name evidence="2" type="ORF">P154DRAFT_336730</name>
</gene>
<dbReference type="Proteomes" id="UP000799779">
    <property type="component" value="Unassembled WGS sequence"/>
</dbReference>
<name>A0A6A5WU73_9PLEO</name>
<organism evidence="2 3">
    <name type="scientific">Amniculicola lignicola CBS 123094</name>
    <dbReference type="NCBI Taxonomy" id="1392246"/>
    <lineage>
        <taxon>Eukaryota</taxon>
        <taxon>Fungi</taxon>
        <taxon>Dikarya</taxon>
        <taxon>Ascomycota</taxon>
        <taxon>Pezizomycotina</taxon>
        <taxon>Dothideomycetes</taxon>
        <taxon>Pleosporomycetidae</taxon>
        <taxon>Pleosporales</taxon>
        <taxon>Amniculicolaceae</taxon>
        <taxon>Amniculicola</taxon>
    </lineage>
</organism>
<evidence type="ECO:0000313" key="2">
    <source>
        <dbReference type="EMBL" id="KAF2005363.1"/>
    </source>
</evidence>
<dbReference type="AlphaFoldDB" id="A0A6A5WU73"/>
<feature type="region of interest" description="Disordered" evidence="1">
    <location>
        <begin position="108"/>
        <end position="132"/>
    </location>
</feature>
<sequence>MLNGEDSVVRLVRKNSLPLSYDDNQIKPNVRGELSATCRRQMRLHRPAMLTRERYCCWLILVCILCSCRSSVNQAAFPTVSHKMMSSLPQPCTKHRASTPSLSLRHGNIGAPPLTHLKPNRDNPPGIPPNYI</sequence>
<evidence type="ECO:0000256" key="1">
    <source>
        <dbReference type="SAM" id="MobiDB-lite"/>
    </source>
</evidence>
<dbReference type="EMBL" id="ML977563">
    <property type="protein sequence ID" value="KAF2005363.1"/>
    <property type="molecule type" value="Genomic_DNA"/>
</dbReference>
<keyword evidence="3" id="KW-1185">Reference proteome</keyword>
<accession>A0A6A5WU73</accession>
<proteinExistence type="predicted"/>
<protein>
    <submittedName>
        <fullName evidence="2">Uncharacterized protein</fullName>
    </submittedName>
</protein>
<reference evidence="2" key="1">
    <citation type="journal article" date="2020" name="Stud. Mycol.">
        <title>101 Dothideomycetes genomes: a test case for predicting lifestyles and emergence of pathogens.</title>
        <authorList>
            <person name="Haridas S."/>
            <person name="Albert R."/>
            <person name="Binder M."/>
            <person name="Bloem J."/>
            <person name="Labutti K."/>
            <person name="Salamov A."/>
            <person name="Andreopoulos B."/>
            <person name="Baker S."/>
            <person name="Barry K."/>
            <person name="Bills G."/>
            <person name="Bluhm B."/>
            <person name="Cannon C."/>
            <person name="Castanera R."/>
            <person name="Culley D."/>
            <person name="Daum C."/>
            <person name="Ezra D."/>
            <person name="Gonzalez J."/>
            <person name="Henrissat B."/>
            <person name="Kuo A."/>
            <person name="Liang C."/>
            <person name="Lipzen A."/>
            <person name="Lutzoni F."/>
            <person name="Magnuson J."/>
            <person name="Mondo S."/>
            <person name="Nolan M."/>
            <person name="Ohm R."/>
            <person name="Pangilinan J."/>
            <person name="Park H.-J."/>
            <person name="Ramirez L."/>
            <person name="Alfaro M."/>
            <person name="Sun H."/>
            <person name="Tritt A."/>
            <person name="Yoshinaga Y."/>
            <person name="Zwiers L.-H."/>
            <person name="Turgeon B."/>
            <person name="Goodwin S."/>
            <person name="Spatafora J."/>
            <person name="Crous P."/>
            <person name="Grigoriev I."/>
        </authorList>
    </citation>
    <scope>NUCLEOTIDE SEQUENCE</scope>
    <source>
        <strain evidence="2">CBS 123094</strain>
    </source>
</reference>